<dbReference type="Pfam" id="PF06719">
    <property type="entry name" value="AraC_N"/>
    <property type="match status" value="1"/>
</dbReference>
<dbReference type="OrthoDB" id="9802263at2"/>
<dbReference type="GO" id="GO:0003700">
    <property type="term" value="F:DNA-binding transcription factor activity"/>
    <property type="evidence" value="ECO:0007669"/>
    <property type="project" value="InterPro"/>
</dbReference>
<protein>
    <submittedName>
        <fullName evidence="4">AraC family transcriptional regulator</fullName>
    </submittedName>
</protein>
<keyword evidence="1" id="KW-0805">Transcription regulation</keyword>
<dbReference type="InterPro" id="IPR009594">
    <property type="entry name" value="Tscrpt_reg_HTH_AraC_N"/>
</dbReference>
<name>A0A4P7UII3_DESDE</name>
<evidence type="ECO:0000313" key="5">
    <source>
        <dbReference type="Proteomes" id="UP000297065"/>
    </source>
</evidence>
<dbReference type="PANTHER" id="PTHR43436:SF2">
    <property type="entry name" value="ARAC_XYLS FAMILY TRANSCRIPTIONAL REGULATOR"/>
    <property type="match status" value="1"/>
</dbReference>
<dbReference type="AlphaFoldDB" id="A0A4P7UII3"/>
<feature type="domain" description="HTH araC/xylS-type" evidence="3">
    <location>
        <begin position="192"/>
        <end position="290"/>
    </location>
</feature>
<dbReference type="InterPro" id="IPR018060">
    <property type="entry name" value="HTH_AraC"/>
</dbReference>
<gene>
    <name evidence="4" type="ORF">DDIC_09915</name>
</gene>
<dbReference type="PROSITE" id="PS01124">
    <property type="entry name" value="HTH_ARAC_FAMILY_2"/>
    <property type="match status" value="1"/>
</dbReference>
<sequence>MPDMAELLEELATVDGGSVHSPIKGVRFFKNTKQTRRKPLLYTPGICIVASGYKLGHLGGQTFRYDAGNYLVTSISMPFECESFPNGNEPLLGLFIDIDVVQLNDLIRQVDMHNEPRQTGPQDFQLAIGPSAMDEEMKDATIRLLKAHRSVQETRILGPSYVREIHYRALCGSQAPVLLSAARGSGSLAQVLNAINLMERSYQDKFDIKQLAVSAHMSTSAFHKAFKDITADSPLQYLKKIRLAKARDLIVQRSMRANLAASEVGYESPSQFSREFKRYFGESPAEVMREMRSA</sequence>
<reference evidence="4 5" key="1">
    <citation type="submission" date="2019-02" db="EMBL/GenBank/DDBJ databases">
        <title>Complete Genome Sequence of Desulfovibrio desulfuricans IC1, a Sulfonate Utilizing Anaerobe.</title>
        <authorList>
            <person name="Day L.A."/>
            <person name="De Leon K.B."/>
            <person name="Wall J.D."/>
        </authorList>
    </citation>
    <scope>NUCLEOTIDE SEQUENCE [LARGE SCALE GENOMIC DNA]</scope>
    <source>
        <strain evidence="4 5">IC1</strain>
    </source>
</reference>
<keyword evidence="2" id="KW-0804">Transcription</keyword>
<dbReference type="PANTHER" id="PTHR43436">
    <property type="entry name" value="ARAC-FAMILY TRANSCRIPTIONAL REGULATOR"/>
    <property type="match status" value="1"/>
</dbReference>
<dbReference type="Pfam" id="PF12833">
    <property type="entry name" value="HTH_18"/>
    <property type="match status" value="1"/>
</dbReference>
<organism evidence="4 5">
    <name type="scientific">Desulfovibrio desulfuricans</name>
    <dbReference type="NCBI Taxonomy" id="876"/>
    <lineage>
        <taxon>Bacteria</taxon>
        <taxon>Pseudomonadati</taxon>
        <taxon>Thermodesulfobacteriota</taxon>
        <taxon>Desulfovibrionia</taxon>
        <taxon>Desulfovibrionales</taxon>
        <taxon>Desulfovibrionaceae</taxon>
        <taxon>Desulfovibrio</taxon>
    </lineage>
</organism>
<dbReference type="SMART" id="SM00342">
    <property type="entry name" value="HTH_ARAC"/>
    <property type="match status" value="1"/>
</dbReference>
<evidence type="ECO:0000256" key="1">
    <source>
        <dbReference type="ARBA" id="ARBA00023015"/>
    </source>
</evidence>
<dbReference type="SUPFAM" id="SSF46689">
    <property type="entry name" value="Homeodomain-like"/>
    <property type="match status" value="2"/>
</dbReference>
<dbReference type="InterPro" id="IPR009057">
    <property type="entry name" value="Homeodomain-like_sf"/>
</dbReference>
<dbReference type="GO" id="GO:0043565">
    <property type="term" value="F:sequence-specific DNA binding"/>
    <property type="evidence" value="ECO:0007669"/>
    <property type="project" value="InterPro"/>
</dbReference>
<dbReference type="EMBL" id="CP036295">
    <property type="protein sequence ID" value="QCC86183.1"/>
    <property type="molecule type" value="Genomic_DNA"/>
</dbReference>
<accession>A0A4P7UII3</accession>
<dbReference type="Proteomes" id="UP000297065">
    <property type="component" value="Chromosome"/>
</dbReference>
<dbReference type="RefSeq" id="WP_136400290.1">
    <property type="nucleotide sequence ID" value="NZ_CP036295.1"/>
</dbReference>
<dbReference type="Gene3D" id="1.10.10.60">
    <property type="entry name" value="Homeodomain-like"/>
    <property type="match status" value="1"/>
</dbReference>
<evidence type="ECO:0000256" key="2">
    <source>
        <dbReference type="ARBA" id="ARBA00023163"/>
    </source>
</evidence>
<evidence type="ECO:0000313" key="4">
    <source>
        <dbReference type="EMBL" id="QCC86183.1"/>
    </source>
</evidence>
<evidence type="ECO:0000259" key="3">
    <source>
        <dbReference type="PROSITE" id="PS01124"/>
    </source>
</evidence>
<proteinExistence type="predicted"/>